<keyword evidence="1" id="KW-0597">Phosphoprotein</keyword>
<evidence type="ECO:0000313" key="5">
    <source>
        <dbReference type="EMBL" id="KAJ7389697.1"/>
    </source>
</evidence>
<evidence type="ECO:0000259" key="4">
    <source>
        <dbReference type="Pfam" id="PF14075"/>
    </source>
</evidence>
<dbReference type="InterPro" id="IPR026947">
    <property type="entry name" value="UBN_middle_dom"/>
</dbReference>
<dbReference type="PANTHER" id="PTHR21669:SF28">
    <property type="entry name" value="YEMANUCLEIN"/>
    <property type="match status" value="1"/>
</dbReference>
<evidence type="ECO:0000259" key="3">
    <source>
        <dbReference type="Pfam" id="PF08729"/>
    </source>
</evidence>
<feature type="region of interest" description="Disordered" evidence="2">
    <location>
        <begin position="424"/>
        <end position="449"/>
    </location>
</feature>
<dbReference type="Pfam" id="PF14075">
    <property type="entry name" value="UBN_AB"/>
    <property type="match status" value="1"/>
</dbReference>
<feature type="compositionally biased region" description="Basic and acidic residues" evidence="2">
    <location>
        <begin position="385"/>
        <end position="394"/>
    </location>
</feature>
<dbReference type="Pfam" id="PF08729">
    <property type="entry name" value="HUN"/>
    <property type="match status" value="1"/>
</dbReference>
<protein>
    <submittedName>
        <fullName evidence="5">Ubinuclein</fullName>
    </submittedName>
</protein>
<evidence type="ECO:0000313" key="6">
    <source>
        <dbReference type="Proteomes" id="UP001163046"/>
    </source>
</evidence>
<reference evidence="5" key="1">
    <citation type="submission" date="2023-01" db="EMBL/GenBank/DDBJ databases">
        <title>Genome assembly of the deep-sea coral Lophelia pertusa.</title>
        <authorList>
            <person name="Herrera S."/>
            <person name="Cordes E."/>
        </authorList>
    </citation>
    <scope>NUCLEOTIDE SEQUENCE</scope>
    <source>
        <strain evidence="5">USNM1676648</strain>
        <tissue evidence="5">Polyp</tissue>
    </source>
</reference>
<dbReference type="InterPro" id="IPR014840">
    <property type="entry name" value="HRD"/>
</dbReference>
<dbReference type="Proteomes" id="UP001163046">
    <property type="component" value="Unassembled WGS sequence"/>
</dbReference>
<keyword evidence="6" id="KW-1185">Reference proteome</keyword>
<dbReference type="GO" id="GO:0006325">
    <property type="term" value="P:chromatin organization"/>
    <property type="evidence" value="ECO:0007669"/>
    <property type="project" value="TreeGrafter"/>
</dbReference>
<name>A0A9X0D6Z0_9CNID</name>
<organism evidence="5 6">
    <name type="scientific">Desmophyllum pertusum</name>
    <dbReference type="NCBI Taxonomy" id="174260"/>
    <lineage>
        <taxon>Eukaryota</taxon>
        <taxon>Metazoa</taxon>
        <taxon>Cnidaria</taxon>
        <taxon>Anthozoa</taxon>
        <taxon>Hexacorallia</taxon>
        <taxon>Scleractinia</taxon>
        <taxon>Caryophylliina</taxon>
        <taxon>Caryophylliidae</taxon>
        <taxon>Desmophyllum</taxon>
    </lineage>
</organism>
<dbReference type="EMBL" id="MU825426">
    <property type="protein sequence ID" value="KAJ7389697.1"/>
    <property type="molecule type" value="Genomic_DNA"/>
</dbReference>
<accession>A0A9X0D6Z0</accession>
<evidence type="ECO:0000256" key="2">
    <source>
        <dbReference type="SAM" id="MobiDB-lite"/>
    </source>
</evidence>
<feature type="region of interest" description="Disordered" evidence="2">
    <location>
        <begin position="59"/>
        <end position="249"/>
    </location>
</feature>
<comment type="caution">
    <text evidence="5">The sequence shown here is derived from an EMBL/GenBank/DDBJ whole genome shotgun (WGS) entry which is preliminary data.</text>
</comment>
<feature type="domain" description="Ubinuclein middle" evidence="4">
    <location>
        <begin position="264"/>
        <end position="491"/>
    </location>
</feature>
<evidence type="ECO:0000256" key="1">
    <source>
        <dbReference type="ARBA" id="ARBA00022553"/>
    </source>
</evidence>
<feature type="domain" description="Hpc2-related" evidence="3">
    <location>
        <begin position="12"/>
        <end position="55"/>
    </location>
</feature>
<dbReference type="PANTHER" id="PTHR21669">
    <property type="entry name" value="CAPZ-INTERACTING PROTEIN AND RELATED PROTEINS"/>
    <property type="match status" value="1"/>
</dbReference>
<feature type="region of interest" description="Disordered" evidence="2">
    <location>
        <begin position="385"/>
        <end position="409"/>
    </location>
</feature>
<dbReference type="AlphaFoldDB" id="A0A9X0D6Z0"/>
<dbReference type="GO" id="GO:0005634">
    <property type="term" value="C:nucleus"/>
    <property type="evidence" value="ECO:0007669"/>
    <property type="project" value="TreeGrafter"/>
</dbReference>
<gene>
    <name evidence="5" type="primary">UBN1</name>
    <name evidence="5" type="ORF">OS493_029596</name>
</gene>
<feature type="compositionally biased region" description="Basic residues" evidence="2">
    <location>
        <begin position="74"/>
        <end position="113"/>
    </location>
</feature>
<feature type="compositionally biased region" description="Polar residues" evidence="2">
    <location>
        <begin position="140"/>
        <end position="249"/>
    </location>
</feature>
<sequence length="749" mass="82710">MNNLTENQGRVHLIDVTYGYDETDPFVDDTEAYDELLPADWTTEHGGFYINQGVLNFRPASPGGGSDDEDFQKPKKVKLKSPKKIPKVPKVKKSRTPLKRRKGKNQRTRKRNHERAPVENCSIDGEKDKEKKHKKKLSMGSANIVTLLSSPSSTAKNTSTTSGPIPSNPTTSHSVVSQATNSSVVNHSSPVKLPNSSQLSNQGAVKTEPGTSVMVNGNSNVATATENTSSTQPDKIVSSLTSSSLQNGIQAPGVNSSEVVEPNLPQCLPAGLEGCILRLKQAGNDSGTEGKCKFFNSEVNHMLLELETKSRELSSKVRSGIYEFLAFYLPCTKDTLLKRAKKLLLNDQAGRLREPMAKLKAGKCQPKFTVDRVIPEQVKRFEEEVKRHVEEESQRQSSAKQNGENPDDHKKELFKSAMELVEDSEKGDEITTPTDPNAPAQPEDKAKKNVPKRKFIWTDELRELLCDVVQMKIKIFEMSKIRAQSAEEHLKLEYTIENYVVHCIFLYDNNLNVNVISPTLEYFSEKANKLMESTPVFLLESTRKLLVPRNKGNHQKTRTVIPGIADVKDITRPSVTPSVVGIGSMSATTIPALSASTTTTTATALAVLKNFAQLDRPTDINPSAAAAAPATVITTASVTKMESTVVSRSGPEQKLQAVPVITGLNLTQKDAAAQKPAGEIISISNRKKSAVKACCYNIRLCRHDFCLKGRLKHQNCSYLNKLYLQSSRCLLFSTRLLLRPRKSREIKYP</sequence>
<feature type="compositionally biased region" description="Polar residues" evidence="2">
    <location>
        <begin position="395"/>
        <end position="404"/>
    </location>
</feature>
<proteinExistence type="predicted"/>
<dbReference type="OrthoDB" id="68076at2759"/>